<comment type="caution">
    <text evidence="3">The sequence shown here is derived from an EMBL/GenBank/DDBJ whole genome shotgun (WGS) entry which is preliminary data.</text>
</comment>
<dbReference type="Pfam" id="PF10551">
    <property type="entry name" value="MULE"/>
    <property type="match status" value="1"/>
</dbReference>
<dbReference type="OrthoDB" id="10067830at2759"/>
<sequence>MAEYLEGFIREMTIYPNMVTVAALPEMVEEFKKLLLLLPQSHPPQMLYYDTTFNMGDFYISTLLFSHGAFQERPTTPLAIMAHQTKDQKSHEAFFLQILHMLPELTSKRIVICTDREAAIENAIEKVLPTVPIVNCWNHLMQNVKHTVRGCGGTKKDVEVYQAHLNQLLSCISLTQYHTVKQDISSMCRDKVMKNKTNKRRLGELLCTHSIGDHIKMVSRADSIVTHDEADVSLISYMLDAARRGATTVHILSDDTDVFVLMVYWCWKVGITCHLQMERWDGTVLNINLTVENLGEQCRSILAMHALSRCDTTSYPAGKGKVSALKAMRVVPDDLLHFIGEEGATDLQITEAVRGFFLALYNQRKSASLNVARYDIYQKRKTPPALKTLPPTERNAHLHGRRAYRSWKNTTWRAWDTSLKTEEHPSIKLAGGIPGGYQVGQKEVWQKTAPDHPGHCRENIHPNPHSQEHYKRSLHKQEIFSAG</sequence>
<reference evidence="3" key="1">
    <citation type="journal article" date="2023" name="Science">
        <title>Genome structures resolve the early diversification of teleost fishes.</title>
        <authorList>
            <person name="Parey E."/>
            <person name="Louis A."/>
            <person name="Montfort J."/>
            <person name="Bouchez O."/>
            <person name="Roques C."/>
            <person name="Iampietro C."/>
            <person name="Lluch J."/>
            <person name="Castinel A."/>
            <person name="Donnadieu C."/>
            <person name="Desvignes T."/>
            <person name="Floi Bucao C."/>
            <person name="Jouanno E."/>
            <person name="Wen M."/>
            <person name="Mejri S."/>
            <person name="Dirks R."/>
            <person name="Jansen H."/>
            <person name="Henkel C."/>
            <person name="Chen W.J."/>
            <person name="Zahm M."/>
            <person name="Cabau C."/>
            <person name="Klopp C."/>
            <person name="Thompson A.W."/>
            <person name="Robinson-Rechavi M."/>
            <person name="Braasch I."/>
            <person name="Lecointre G."/>
            <person name="Bobe J."/>
            <person name="Postlethwait J.H."/>
            <person name="Berthelot C."/>
            <person name="Roest Crollius H."/>
            <person name="Guiguen Y."/>
        </authorList>
    </citation>
    <scope>NUCLEOTIDE SEQUENCE</scope>
    <source>
        <strain evidence="3">WJC10195</strain>
    </source>
</reference>
<dbReference type="Proteomes" id="UP001152622">
    <property type="component" value="Chromosome 7"/>
</dbReference>
<dbReference type="AlphaFoldDB" id="A0A9Q1F9C7"/>
<feature type="domain" description="MULE transposase" evidence="2">
    <location>
        <begin position="47"/>
        <end position="143"/>
    </location>
</feature>
<name>A0A9Q1F9C7_SYNKA</name>
<protein>
    <recommendedName>
        <fullName evidence="2">MULE transposase domain-containing protein</fullName>
    </recommendedName>
</protein>
<gene>
    <name evidence="3" type="ORF">SKAU_G00212290</name>
</gene>
<evidence type="ECO:0000259" key="2">
    <source>
        <dbReference type="Pfam" id="PF10551"/>
    </source>
</evidence>
<dbReference type="EMBL" id="JAINUF010000007">
    <property type="protein sequence ID" value="KAJ8353662.1"/>
    <property type="molecule type" value="Genomic_DNA"/>
</dbReference>
<evidence type="ECO:0000256" key="1">
    <source>
        <dbReference type="SAM" id="MobiDB-lite"/>
    </source>
</evidence>
<dbReference type="InterPro" id="IPR018289">
    <property type="entry name" value="MULE_transposase_dom"/>
</dbReference>
<proteinExistence type="predicted"/>
<keyword evidence="4" id="KW-1185">Reference proteome</keyword>
<feature type="region of interest" description="Disordered" evidence="1">
    <location>
        <begin position="462"/>
        <end position="483"/>
    </location>
</feature>
<evidence type="ECO:0000313" key="3">
    <source>
        <dbReference type="EMBL" id="KAJ8353662.1"/>
    </source>
</evidence>
<evidence type="ECO:0000313" key="4">
    <source>
        <dbReference type="Proteomes" id="UP001152622"/>
    </source>
</evidence>
<organism evidence="3 4">
    <name type="scientific">Synaphobranchus kaupii</name>
    <name type="common">Kaup's arrowtooth eel</name>
    <dbReference type="NCBI Taxonomy" id="118154"/>
    <lineage>
        <taxon>Eukaryota</taxon>
        <taxon>Metazoa</taxon>
        <taxon>Chordata</taxon>
        <taxon>Craniata</taxon>
        <taxon>Vertebrata</taxon>
        <taxon>Euteleostomi</taxon>
        <taxon>Actinopterygii</taxon>
        <taxon>Neopterygii</taxon>
        <taxon>Teleostei</taxon>
        <taxon>Anguilliformes</taxon>
        <taxon>Synaphobranchidae</taxon>
        <taxon>Synaphobranchus</taxon>
    </lineage>
</organism>
<accession>A0A9Q1F9C7</accession>